<dbReference type="AlphaFoldDB" id="A0A4Y2RXH3"/>
<name>A0A4Y2RXH3_ARAVE</name>
<sequence length="107" mass="12139">MARLSCKEEESLSNTSHSEESTETLEEKSLTWYKKLEKAIHSKTKVLYCSTSKSSSLSKIVKEELQLFDSIENRSSNIIELEALKTIPPTEAEAHFLLLVVHNKAKN</sequence>
<evidence type="ECO:0000313" key="2">
    <source>
        <dbReference type="EMBL" id="GBN79685.1"/>
    </source>
</evidence>
<keyword evidence="3" id="KW-1185">Reference proteome</keyword>
<feature type="region of interest" description="Disordered" evidence="1">
    <location>
        <begin position="1"/>
        <end position="26"/>
    </location>
</feature>
<gene>
    <name evidence="2" type="ORF">AVEN_63750_1</name>
</gene>
<organism evidence="2 3">
    <name type="scientific">Araneus ventricosus</name>
    <name type="common">Orbweaver spider</name>
    <name type="synonym">Epeira ventricosa</name>
    <dbReference type="NCBI Taxonomy" id="182803"/>
    <lineage>
        <taxon>Eukaryota</taxon>
        <taxon>Metazoa</taxon>
        <taxon>Ecdysozoa</taxon>
        <taxon>Arthropoda</taxon>
        <taxon>Chelicerata</taxon>
        <taxon>Arachnida</taxon>
        <taxon>Araneae</taxon>
        <taxon>Araneomorphae</taxon>
        <taxon>Entelegynae</taxon>
        <taxon>Araneoidea</taxon>
        <taxon>Araneidae</taxon>
        <taxon>Araneus</taxon>
    </lineage>
</organism>
<feature type="compositionally biased region" description="Basic and acidic residues" evidence="1">
    <location>
        <begin position="17"/>
        <end position="26"/>
    </location>
</feature>
<reference evidence="2 3" key="1">
    <citation type="journal article" date="2019" name="Sci. Rep.">
        <title>Orb-weaving spider Araneus ventricosus genome elucidates the spidroin gene catalogue.</title>
        <authorList>
            <person name="Kono N."/>
            <person name="Nakamura H."/>
            <person name="Ohtoshi R."/>
            <person name="Moran D.A.P."/>
            <person name="Shinohara A."/>
            <person name="Yoshida Y."/>
            <person name="Fujiwara M."/>
            <person name="Mori M."/>
            <person name="Tomita M."/>
            <person name="Arakawa K."/>
        </authorList>
    </citation>
    <scope>NUCLEOTIDE SEQUENCE [LARGE SCALE GENOMIC DNA]</scope>
</reference>
<dbReference type="Proteomes" id="UP000499080">
    <property type="component" value="Unassembled WGS sequence"/>
</dbReference>
<dbReference type="EMBL" id="BGPR01018626">
    <property type="protein sequence ID" value="GBN79685.1"/>
    <property type="molecule type" value="Genomic_DNA"/>
</dbReference>
<comment type="caution">
    <text evidence="2">The sequence shown here is derived from an EMBL/GenBank/DDBJ whole genome shotgun (WGS) entry which is preliminary data.</text>
</comment>
<proteinExistence type="predicted"/>
<feature type="compositionally biased region" description="Basic and acidic residues" evidence="1">
    <location>
        <begin position="1"/>
        <end position="10"/>
    </location>
</feature>
<evidence type="ECO:0000256" key="1">
    <source>
        <dbReference type="SAM" id="MobiDB-lite"/>
    </source>
</evidence>
<protein>
    <submittedName>
        <fullName evidence="2">Uncharacterized protein</fullName>
    </submittedName>
</protein>
<accession>A0A4Y2RXH3</accession>
<evidence type="ECO:0000313" key="3">
    <source>
        <dbReference type="Proteomes" id="UP000499080"/>
    </source>
</evidence>